<gene>
    <name evidence="5" type="ORF">AB6T85_02940</name>
</gene>
<dbReference type="Pfam" id="PF25954">
    <property type="entry name" value="Beta-barrel_RND_2"/>
    <property type="match status" value="1"/>
</dbReference>
<comment type="similarity">
    <text evidence="1">Belongs to the membrane fusion protein (MFP) (TC 8.A.1) family.</text>
</comment>
<reference evidence="5 6" key="1">
    <citation type="submission" date="2024-07" db="EMBL/GenBank/DDBJ databases">
        <authorList>
            <person name="Hebao G."/>
        </authorList>
    </citation>
    <scope>NUCLEOTIDE SEQUENCE [LARGE SCALE GENOMIC DNA]</scope>
    <source>
        <strain evidence="5 6">ACCC 02193</strain>
    </source>
</reference>
<feature type="domain" description="CusB-like beta-barrel" evidence="2">
    <location>
        <begin position="237"/>
        <end position="299"/>
    </location>
</feature>
<dbReference type="SUPFAM" id="SSF111369">
    <property type="entry name" value="HlyD-like secretion proteins"/>
    <property type="match status" value="1"/>
</dbReference>
<evidence type="ECO:0000313" key="6">
    <source>
        <dbReference type="Proteomes" id="UP001565243"/>
    </source>
</evidence>
<organism evidence="5 6">
    <name type="scientific">Erwinia aeris</name>
    <dbReference type="NCBI Taxonomy" id="3239803"/>
    <lineage>
        <taxon>Bacteria</taxon>
        <taxon>Pseudomonadati</taxon>
        <taxon>Pseudomonadota</taxon>
        <taxon>Gammaproteobacteria</taxon>
        <taxon>Enterobacterales</taxon>
        <taxon>Erwiniaceae</taxon>
        <taxon>Erwinia</taxon>
    </lineage>
</organism>
<feature type="domain" description="CzcB-like barrel-sandwich hybrid" evidence="4">
    <location>
        <begin position="84"/>
        <end position="219"/>
    </location>
</feature>
<dbReference type="Gene3D" id="1.10.287.470">
    <property type="entry name" value="Helix hairpin bin"/>
    <property type="match status" value="1"/>
</dbReference>
<dbReference type="Pfam" id="PF25967">
    <property type="entry name" value="RND-MFP_C"/>
    <property type="match status" value="1"/>
</dbReference>
<feature type="domain" description="Multidrug resistance protein MdtA-like C-terminal permuted SH3" evidence="3">
    <location>
        <begin position="307"/>
        <end position="366"/>
    </location>
</feature>
<evidence type="ECO:0000259" key="4">
    <source>
        <dbReference type="Pfam" id="PF25973"/>
    </source>
</evidence>
<evidence type="ECO:0000313" key="5">
    <source>
        <dbReference type="EMBL" id="MEY8769398.1"/>
    </source>
</evidence>
<dbReference type="Proteomes" id="UP001565243">
    <property type="component" value="Unassembled WGS sequence"/>
</dbReference>
<sequence>MSDNLPGLIKQGAWQLLDLRHHSVLLLLGLVLMAVMLTGCDRQKQQNPPAPRPVEWMTIGPRTAPAQQTLTGEVRAHDETSLSFRLEGRILTRSADVGSRFSQGDTLAVLDSPAALNQVISAQADVSSSRAAEKVALLNLHRMRLLMPSGAIARAQLDTATADWQAALSRTQSSEAALKNAKENLRWTALTAPASGVVTGVSASAGQVVSAGETVFTVAAGNGRDVVFDVASPAMVSRQPGAVFHLALLRDPTVSALGHLRDISPQADPQTRSWRVRVTLDNPPPDMAMGASITVTLPAAETAAEAVMVLPASALTRQAGDPAVFVLDAVNNRVRRRAVHIAGYSADSVFIRAGIAPGERVVTAGVRSLRDGERVAWSKEDQDEAEL</sequence>
<dbReference type="InterPro" id="IPR058627">
    <property type="entry name" value="MdtA-like_C"/>
</dbReference>
<evidence type="ECO:0000259" key="2">
    <source>
        <dbReference type="Pfam" id="PF25954"/>
    </source>
</evidence>
<dbReference type="RefSeq" id="WP_369894758.1">
    <property type="nucleotide sequence ID" value="NZ_JBGFFX010000001.1"/>
</dbReference>
<evidence type="ECO:0000256" key="1">
    <source>
        <dbReference type="ARBA" id="ARBA00009477"/>
    </source>
</evidence>
<keyword evidence="6" id="KW-1185">Reference proteome</keyword>
<dbReference type="InterPro" id="IPR058792">
    <property type="entry name" value="Beta-barrel_RND_2"/>
</dbReference>
<dbReference type="EMBL" id="JBGFFX010000001">
    <property type="protein sequence ID" value="MEY8769398.1"/>
    <property type="molecule type" value="Genomic_DNA"/>
</dbReference>
<name>A0ABV4E3E7_9GAMM</name>
<dbReference type="PANTHER" id="PTHR30469">
    <property type="entry name" value="MULTIDRUG RESISTANCE PROTEIN MDTA"/>
    <property type="match status" value="1"/>
</dbReference>
<dbReference type="InterPro" id="IPR058647">
    <property type="entry name" value="BSH_CzcB-like"/>
</dbReference>
<accession>A0ABV4E3E7</accession>
<dbReference type="Gene3D" id="2.40.50.100">
    <property type="match status" value="1"/>
</dbReference>
<dbReference type="NCBIfam" id="TIGR01730">
    <property type="entry name" value="RND_mfp"/>
    <property type="match status" value="1"/>
</dbReference>
<dbReference type="InterPro" id="IPR006143">
    <property type="entry name" value="RND_pump_MFP"/>
</dbReference>
<dbReference type="Gene3D" id="2.40.30.170">
    <property type="match status" value="1"/>
</dbReference>
<proteinExistence type="inferred from homology"/>
<comment type="caution">
    <text evidence="5">The sequence shown here is derived from an EMBL/GenBank/DDBJ whole genome shotgun (WGS) entry which is preliminary data.</text>
</comment>
<dbReference type="PANTHER" id="PTHR30469:SF38">
    <property type="entry name" value="HLYD FAMILY SECRETION PROTEIN"/>
    <property type="match status" value="1"/>
</dbReference>
<protein>
    <submittedName>
        <fullName evidence="5">Efflux RND transporter periplasmic adaptor subunit</fullName>
    </submittedName>
</protein>
<evidence type="ECO:0000259" key="3">
    <source>
        <dbReference type="Pfam" id="PF25967"/>
    </source>
</evidence>
<dbReference type="Pfam" id="PF25973">
    <property type="entry name" value="BSH_CzcB"/>
    <property type="match status" value="1"/>
</dbReference>
<dbReference type="Gene3D" id="2.40.420.20">
    <property type="match status" value="1"/>
</dbReference>